<name>A0AAY4AS09_9TELE</name>
<dbReference type="GO" id="GO:0001887">
    <property type="term" value="P:selenium compound metabolic process"/>
    <property type="evidence" value="ECO:0007669"/>
    <property type="project" value="TreeGrafter"/>
</dbReference>
<feature type="region of interest" description="Disordered" evidence="6">
    <location>
        <begin position="100"/>
        <end position="170"/>
    </location>
</feature>
<comment type="subcellular location">
    <subcellularLocation>
        <location evidence="1">Secreted</location>
    </subcellularLocation>
</comment>
<keyword evidence="5" id="KW-0325">Glycoprotein</keyword>
<proteinExistence type="predicted"/>
<evidence type="ECO:0000256" key="4">
    <source>
        <dbReference type="ARBA" id="ARBA00022933"/>
    </source>
</evidence>
<dbReference type="Ensembl" id="ENSDCDT00010011643.1">
    <property type="protein sequence ID" value="ENSDCDP00010011125.1"/>
    <property type="gene ID" value="ENSDCDG00010004920.1"/>
</dbReference>
<keyword evidence="4" id="KW-0712">Selenocysteine</keyword>
<evidence type="ECO:0000256" key="3">
    <source>
        <dbReference type="ARBA" id="ARBA00022729"/>
    </source>
</evidence>
<dbReference type="PANTHER" id="PTHR10105:SF3">
    <property type="entry name" value="SELENOPROTEIN P"/>
    <property type="match status" value="1"/>
</dbReference>
<evidence type="ECO:0000256" key="6">
    <source>
        <dbReference type="SAM" id="MobiDB-lite"/>
    </source>
</evidence>
<dbReference type="GO" id="GO:0008430">
    <property type="term" value="F:selenium binding"/>
    <property type="evidence" value="ECO:0007669"/>
    <property type="project" value="InterPro"/>
</dbReference>
<protein>
    <recommendedName>
        <fullName evidence="7">Selenoprotein P N-terminal domain-containing protein</fullName>
    </recommendedName>
</protein>
<keyword evidence="3" id="KW-0732">Signal</keyword>
<dbReference type="GO" id="GO:0005576">
    <property type="term" value="C:extracellular region"/>
    <property type="evidence" value="ECO:0007669"/>
    <property type="project" value="UniProtKB-SubCell"/>
</dbReference>
<reference evidence="8" key="3">
    <citation type="submission" date="2025-09" db="UniProtKB">
        <authorList>
            <consortium name="Ensembl"/>
        </authorList>
    </citation>
    <scope>IDENTIFICATION</scope>
</reference>
<dbReference type="Pfam" id="PF04592">
    <property type="entry name" value="SelP_N"/>
    <property type="match status" value="1"/>
</dbReference>
<evidence type="ECO:0000259" key="7">
    <source>
        <dbReference type="Pfam" id="PF04592"/>
    </source>
</evidence>
<accession>A0AAY4AS09</accession>
<organism evidence="8 9">
    <name type="scientific">Denticeps clupeoides</name>
    <name type="common">denticle herring</name>
    <dbReference type="NCBI Taxonomy" id="299321"/>
    <lineage>
        <taxon>Eukaryota</taxon>
        <taxon>Metazoa</taxon>
        <taxon>Chordata</taxon>
        <taxon>Craniata</taxon>
        <taxon>Vertebrata</taxon>
        <taxon>Euteleostomi</taxon>
        <taxon>Actinopterygii</taxon>
        <taxon>Neopterygii</taxon>
        <taxon>Teleostei</taxon>
        <taxon>Clupei</taxon>
        <taxon>Clupeiformes</taxon>
        <taxon>Denticipitoidei</taxon>
        <taxon>Denticipitidae</taxon>
        <taxon>Denticeps</taxon>
    </lineage>
</organism>
<reference evidence="8 9" key="1">
    <citation type="submission" date="2020-06" db="EMBL/GenBank/DDBJ databases">
        <authorList>
            <consortium name="Wellcome Sanger Institute Data Sharing"/>
        </authorList>
    </citation>
    <scope>NUCLEOTIDE SEQUENCE [LARGE SCALE GENOMIC DNA]</scope>
</reference>
<dbReference type="AlphaFoldDB" id="A0AAY4AS09"/>
<feature type="domain" description="Selenoprotein P N-terminal" evidence="7">
    <location>
        <begin position="1"/>
        <end position="164"/>
    </location>
</feature>
<evidence type="ECO:0000256" key="2">
    <source>
        <dbReference type="ARBA" id="ARBA00022525"/>
    </source>
</evidence>
<dbReference type="InterPro" id="IPR037941">
    <property type="entry name" value="SeP"/>
</dbReference>
<evidence type="ECO:0000313" key="9">
    <source>
        <dbReference type="Proteomes" id="UP000694580"/>
    </source>
</evidence>
<dbReference type="PANTHER" id="PTHR10105">
    <property type="entry name" value="SELENOPROTEIN P"/>
    <property type="match status" value="1"/>
</dbReference>
<evidence type="ECO:0000256" key="5">
    <source>
        <dbReference type="ARBA" id="ARBA00023180"/>
    </source>
</evidence>
<dbReference type="InterPro" id="IPR007671">
    <property type="entry name" value="Selenoprotein-P_N"/>
</dbReference>
<dbReference type="Proteomes" id="UP000694580">
    <property type="component" value="Chromosome 1"/>
</dbReference>
<keyword evidence="2" id="KW-0964">Secreted</keyword>
<dbReference type="GeneTree" id="ENSGT00510000049326"/>
<reference evidence="8" key="2">
    <citation type="submission" date="2025-08" db="UniProtKB">
        <authorList>
            <consortium name="Ensembl"/>
        </authorList>
    </citation>
    <scope>IDENTIFICATION</scope>
</reference>
<keyword evidence="9" id="KW-1185">Reference proteome</keyword>
<evidence type="ECO:0000256" key="1">
    <source>
        <dbReference type="ARBA" id="ARBA00004613"/>
    </source>
</evidence>
<sequence>MVVNQKSEASQRLHDQLVKRLSENITLYAQDVESNDQDVWQTLAGDKDDFIIYDRCCGRLTYHISLPYSILTSPYVEQAIRETYCKPVCGNCSLEVNTNQGERSAGEEDRLTPSEHGHGHTNNQGHVHVHGHAHGHSQGQGLGQRHDHAQGHIHRSHHNHHHDQLYPPVDHGQSQVVAGQMQGILLDLLSQIAQKDHEGKRP</sequence>
<gene>
    <name evidence="8" type="primary">SDF2L1</name>
</gene>
<feature type="compositionally biased region" description="Basic residues" evidence="6">
    <location>
        <begin position="151"/>
        <end position="161"/>
    </location>
</feature>
<feature type="compositionally biased region" description="Basic and acidic residues" evidence="6">
    <location>
        <begin position="104"/>
        <end position="118"/>
    </location>
</feature>
<evidence type="ECO:0000313" key="8">
    <source>
        <dbReference type="Ensembl" id="ENSDCDP00010011125.1"/>
    </source>
</evidence>